<protein>
    <submittedName>
        <fullName evidence="1">Uncharacterized protein</fullName>
    </submittedName>
</protein>
<evidence type="ECO:0000313" key="1">
    <source>
        <dbReference type="EMBL" id="KYC46521.1"/>
    </source>
</evidence>
<gene>
    <name evidence="1" type="ORF">AMQ74_01799</name>
</gene>
<comment type="caution">
    <text evidence="1">The sequence shown here is derived from an EMBL/GenBank/DDBJ whole genome shotgun (WGS) entry which is preliminary data.</text>
</comment>
<reference evidence="1 2" key="1">
    <citation type="journal article" date="2016" name="ISME J.">
        <title>Chasing the elusive Euryarchaeota class WSA2: genomes reveal a uniquely fastidious methyl-reducing methanogen.</title>
        <authorList>
            <person name="Nobu M.K."/>
            <person name="Narihiro T."/>
            <person name="Kuroda K."/>
            <person name="Mei R."/>
            <person name="Liu W.T."/>
        </authorList>
    </citation>
    <scope>NUCLEOTIDE SEQUENCE [LARGE SCALE GENOMIC DNA]</scope>
    <source>
        <strain evidence="1">U1lsi0528_Bin089</strain>
    </source>
</reference>
<name>A0A150INB5_9EURY</name>
<accession>A0A150INB5</accession>
<dbReference type="AlphaFoldDB" id="A0A150INB5"/>
<organism evidence="1 2">
    <name type="scientific">Candidatus Methanofastidiosum methylothiophilum</name>
    <dbReference type="NCBI Taxonomy" id="1705564"/>
    <lineage>
        <taxon>Archaea</taxon>
        <taxon>Methanobacteriati</taxon>
        <taxon>Methanobacteriota</taxon>
        <taxon>Stenosarchaea group</taxon>
        <taxon>Candidatus Methanofastidiosia</taxon>
        <taxon>Candidatus Methanofastidiosales</taxon>
        <taxon>Candidatus Methanofastidiosaceae</taxon>
        <taxon>Candidatus Methanofastidiosum</taxon>
    </lineage>
</organism>
<sequence>MAEVQIAINKKEINRAQVWVDLARKAVPPWEYHQQFIDVGWDLLNLLSPSPEIIMPEESLQQERRGGMNLIMNHYFFPEIPIVSAVIDELSRYLHRDGIVTAVANMPQSLVIPNSVPILIPPVHFFKRYDRSANSLNNILSGPEPLLYLFNQYGLISADNKTGVGQLSSEERVALNMNSAFEMVDRMEANQEAIIYPSGDRMPGPQHPGFLGWTLMHQFLTTGHISPINFWVHEGFLPNELIKGITSKTKNPARLLCVDTFVPEQLDAMGQSILQANPGSSQSSYQDILRNNGARLGIGILDRFKERINSEYRKKYPNFNWNKYLKYTSKPQEV</sequence>
<dbReference type="Proteomes" id="UP000075578">
    <property type="component" value="Unassembled WGS sequence"/>
</dbReference>
<dbReference type="EMBL" id="LNGD01000199">
    <property type="protein sequence ID" value="KYC46521.1"/>
    <property type="molecule type" value="Genomic_DNA"/>
</dbReference>
<proteinExistence type="predicted"/>
<evidence type="ECO:0000313" key="2">
    <source>
        <dbReference type="Proteomes" id="UP000075578"/>
    </source>
</evidence>